<evidence type="ECO:0000313" key="3">
    <source>
        <dbReference type="Proteomes" id="UP000007727"/>
    </source>
</evidence>
<dbReference type="InterPro" id="IPR027417">
    <property type="entry name" value="P-loop_NTPase"/>
</dbReference>
<dbReference type="HOGENOM" id="CLU_000422_13_3_7"/>
<dbReference type="Pfam" id="PF05970">
    <property type="entry name" value="PIF1"/>
    <property type="match status" value="1"/>
</dbReference>
<protein>
    <recommendedName>
        <fullName evidence="1">DNA helicase Pif1-like DEAD-box helicase domain-containing protein</fullName>
    </recommendedName>
</protein>
<dbReference type="PATRIC" id="fig|306263.5.peg.1445"/>
<dbReference type="GO" id="GO:0006281">
    <property type="term" value="P:DNA repair"/>
    <property type="evidence" value="ECO:0007669"/>
    <property type="project" value="InterPro"/>
</dbReference>
<organism evidence="2 3">
    <name type="scientific">Campylobacter lari (strain RM2100 / D67 / ATCC BAA-1060)</name>
    <dbReference type="NCBI Taxonomy" id="306263"/>
    <lineage>
        <taxon>Bacteria</taxon>
        <taxon>Pseudomonadati</taxon>
        <taxon>Campylobacterota</taxon>
        <taxon>Epsilonproteobacteria</taxon>
        <taxon>Campylobacterales</taxon>
        <taxon>Campylobacteraceae</taxon>
        <taxon>Campylobacter</taxon>
    </lineage>
</organism>
<accession>B9KDY6</accession>
<dbReference type="EMBL" id="CP000932">
    <property type="protein sequence ID" value="ACM64774.2"/>
    <property type="molecule type" value="Genomic_DNA"/>
</dbReference>
<name>B9KDY6_CAMLR</name>
<evidence type="ECO:0000259" key="1">
    <source>
        <dbReference type="Pfam" id="PF05970"/>
    </source>
</evidence>
<dbReference type="InterPro" id="IPR010285">
    <property type="entry name" value="DNA_helicase_pif1-like_DEAD"/>
</dbReference>
<dbReference type="KEGG" id="cla:CLA_1459"/>
<dbReference type="GO" id="GO:0000723">
    <property type="term" value="P:telomere maintenance"/>
    <property type="evidence" value="ECO:0007669"/>
    <property type="project" value="InterPro"/>
</dbReference>
<reference evidence="2 3" key="1">
    <citation type="journal article" date="2008" name="Foodborne Pathog. Dis.">
        <title>The complete genome sequence and analysis of the human pathogen Campylobacter lari.</title>
        <authorList>
            <person name="Miller W.G."/>
            <person name="Wang G."/>
            <person name="Binnewies T.T."/>
            <person name="Parker C.T."/>
        </authorList>
    </citation>
    <scope>NUCLEOTIDE SEQUENCE [LARGE SCALE GENOMIC DNA]</scope>
    <source>
        <strain evidence="3">RM2100 / D67 / ATCC BAA-1060</strain>
    </source>
</reference>
<dbReference type="GO" id="GO:0003678">
    <property type="term" value="F:DNA helicase activity"/>
    <property type="evidence" value="ECO:0007669"/>
    <property type="project" value="InterPro"/>
</dbReference>
<proteinExistence type="predicted"/>
<gene>
    <name evidence="2" type="ordered locus">Cla_1459</name>
</gene>
<sequence length="100" mass="11274">MVLSRLENFLKDNNVFLSGSAGVGKSFLTMDVIKAFKEQGKNVVVLGSTALSAFNIGGVTLHSFFAFKRCQNYDELYYEDKKQKDKLEKLKRVLGKCDKN</sequence>
<dbReference type="Gene3D" id="3.40.50.300">
    <property type="entry name" value="P-loop containing nucleotide triphosphate hydrolases"/>
    <property type="match status" value="1"/>
</dbReference>
<dbReference type="eggNOG" id="COG0243">
    <property type="taxonomic scope" value="Bacteria"/>
</dbReference>
<feature type="domain" description="DNA helicase Pif1-like DEAD-box helicase" evidence="1">
    <location>
        <begin position="11"/>
        <end position="73"/>
    </location>
</feature>
<dbReference type="AlphaFoldDB" id="B9KDY6"/>
<dbReference type="Proteomes" id="UP000007727">
    <property type="component" value="Chromosome"/>
</dbReference>
<dbReference type="SUPFAM" id="SSF52540">
    <property type="entry name" value="P-loop containing nucleoside triphosphate hydrolases"/>
    <property type="match status" value="1"/>
</dbReference>
<dbReference type="STRING" id="306263.Cla_1460"/>
<keyword evidence="3" id="KW-1185">Reference proteome</keyword>
<evidence type="ECO:0000313" key="2">
    <source>
        <dbReference type="EMBL" id="ACM64774.2"/>
    </source>
</evidence>